<reference evidence="1 2" key="1">
    <citation type="submission" date="2024-01" db="EMBL/GenBank/DDBJ databases">
        <title>A telomere-to-telomere, gap-free genome of sweet tea (Lithocarpus litseifolius).</title>
        <authorList>
            <person name="Zhou J."/>
        </authorList>
    </citation>
    <scope>NUCLEOTIDE SEQUENCE [LARGE SCALE GENOMIC DNA]</scope>
    <source>
        <strain evidence="1">Zhou-2022a</strain>
        <tissue evidence="1">Leaf</tissue>
    </source>
</reference>
<proteinExistence type="predicted"/>
<evidence type="ECO:0000313" key="1">
    <source>
        <dbReference type="EMBL" id="KAL0009330.1"/>
    </source>
</evidence>
<accession>A0AAW2DFA6</accession>
<dbReference type="AlphaFoldDB" id="A0AAW2DFA6"/>
<protein>
    <submittedName>
        <fullName evidence="1">Uncharacterized protein</fullName>
    </submittedName>
</protein>
<keyword evidence="2" id="KW-1185">Reference proteome</keyword>
<gene>
    <name evidence="1" type="ORF">SO802_010832</name>
</gene>
<dbReference type="EMBL" id="JAZDWU010000003">
    <property type="protein sequence ID" value="KAL0009330.1"/>
    <property type="molecule type" value="Genomic_DNA"/>
</dbReference>
<comment type="caution">
    <text evidence="1">The sequence shown here is derived from an EMBL/GenBank/DDBJ whole genome shotgun (WGS) entry which is preliminary data.</text>
</comment>
<dbReference type="Proteomes" id="UP001459277">
    <property type="component" value="Unassembled WGS sequence"/>
</dbReference>
<organism evidence="1 2">
    <name type="scientific">Lithocarpus litseifolius</name>
    <dbReference type="NCBI Taxonomy" id="425828"/>
    <lineage>
        <taxon>Eukaryota</taxon>
        <taxon>Viridiplantae</taxon>
        <taxon>Streptophyta</taxon>
        <taxon>Embryophyta</taxon>
        <taxon>Tracheophyta</taxon>
        <taxon>Spermatophyta</taxon>
        <taxon>Magnoliopsida</taxon>
        <taxon>eudicotyledons</taxon>
        <taxon>Gunneridae</taxon>
        <taxon>Pentapetalae</taxon>
        <taxon>rosids</taxon>
        <taxon>fabids</taxon>
        <taxon>Fagales</taxon>
        <taxon>Fagaceae</taxon>
        <taxon>Lithocarpus</taxon>
    </lineage>
</organism>
<name>A0AAW2DFA6_9ROSI</name>
<sequence length="152" mass="17332">MGLLRRRRNRTSLKLRRSFGSNSDGKEREAWPCVDWYRAAQELSLLTEPSVLLHKPSSPPRQSSPSRATQVVTIKPSPDRFISDLRILIQACDLGLRSTTSRDLGLQSKLSPDLSFFFSPIGSLFWIFCVASERERARLDLHVGEENRGFEK</sequence>
<evidence type="ECO:0000313" key="2">
    <source>
        <dbReference type="Proteomes" id="UP001459277"/>
    </source>
</evidence>